<dbReference type="Proteomes" id="UP001597440">
    <property type="component" value="Unassembled WGS sequence"/>
</dbReference>
<dbReference type="EMBL" id="JBHULD010000018">
    <property type="protein sequence ID" value="MFD2556262.1"/>
    <property type="molecule type" value="Genomic_DNA"/>
</dbReference>
<dbReference type="Pfam" id="PF24879">
    <property type="entry name" value="DUF7737"/>
    <property type="match status" value="1"/>
</dbReference>
<organism evidence="4 5">
    <name type="scientific">Sphingobacterium tabacisoli</name>
    <dbReference type="NCBI Taxonomy" id="2044855"/>
    <lineage>
        <taxon>Bacteria</taxon>
        <taxon>Pseudomonadati</taxon>
        <taxon>Bacteroidota</taxon>
        <taxon>Sphingobacteriia</taxon>
        <taxon>Sphingobacteriales</taxon>
        <taxon>Sphingobacteriaceae</taxon>
        <taxon>Sphingobacterium</taxon>
    </lineage>
</organism>
<dbReference type="InterPro" id="IPR025406">
    <property type="entry name" value="DUF4132"/>
</dbReference>
<evidence type="ECO:0000313" key="4">
    <source>
        <dbReference type="EMBL" id="MFD2556262.1"/>
    </source>
</evidence>
<feature type="domain" description="DUF5724" evidence="2">
    <location>
        <begin position="57"/>
        <end position="1262"/>
    </location>
</feature>
<sequence>MIPAEKAREFINKHDRIAIPKEDFERFSEPYRILGLYISNQLSEYYDYSANFRIYQEQFGTDPKTNPWNTKEGGELANLLFGAKMGPYIVRIWDLMDSLPFQDRYSRRPFRIDPSRAYSKTKLGRLNSLYYGGYTSFNTMDPLDQMQYDVYQNVQDIGLYYALLLMDEPQKYYPLLEEIFLGEHEIGGVSAELIRALLLTEDDANHLLVEKLLLAAQQQEGLRQTILETLDFTSVKALKRFIRLILEHNLVRFSSVVRAVDTWFGFGWDAPKTATIKRTLELALQFLDQPELVEGALHSKDNLELYVALWSKAIVDVDEANTLVVRVVTDEKSALESKLVALFFMRETARTNSDLIDYAEAHVGEDIELDYWLLVNLFQHDMSDALMAKYVATAAKLPSAGKSYTERAFSWKSYTIKPEYIYDGLFDYLQPHQFVLLANDLAAVPSSSRENLMRKLFPDHYTYSWSFKNNGEKVSQMDLQEDDWQRKVIRQAIVDRNTSVSFTGINLMRSVSILAEDVALLENLLTRKGKDLRKASMELLLQQPTDTLKDVLSRLLVSSSVDQRLGGLEMLTMLQDEAEWDTFIQEQKDLYATRKVGKNESILLAKLDNTAQGAAFTLANGFGAIDYSGLTDFRLPKLQFEQPKKKLLSFKKSDFLFPDLIDVKKTVKGINKLYALFDENRKTEYTYEGYQGSQETVMLMNSITHLKRLEDNSDPMLRLDNLPLADLWKSWYKEAGLNDFELYAVIWYIRGAYNRQETKAELKAFHLQYIPEFEGLNYDKVNYFYYSDSNKIITILTHLLDAYADKPTWAAYKLDVLEDSMGRFPEELKSMTFNNVEYYYNQQQLWTDLIGAMFYPIMDDDYAYYDEKQLLRLYQLRLYITGQQLAQGQPIEKIQDVVPFLKKVFDTSNNLKVEIPGFELLFKAYSLQLLNNDDLLFLSLLNKDLFFLLDGGQNYHTQRLKHYTMPEINGLLKKNMLTVELERGDMPTEASPYMAKIQQVEGTSYFFEVLQRIGKENFDRGYSYGRDTDRKYTFSHILKKCRPAEEELFEEFAKQLKASKLEKKRLVEVSCYATQWADWLGDYMQIPSLEEAVWWFLAHTTDYMDAEKETILSRYSNVPRNDFQKGAIDIDWFKRVYGNLGKANWKLLHESAKYLSDGMGYRRVKTYSSVLLGETKITETLKKINEKRDKDYVMALGLIPISKANPEADLLKRYNILQTFLKESKQFGAQRQESEKNAVEIGMDNLARNAGFDDSVRFVWAMEGKATQQIMQESVVEVDDVRVELIVDEEGKAELLVSRKDKALKSIPDKYKKNKLVEALKDGKTYLTKQFSRTKLALENSMLRRDRYSVAELRQIMEHPIVRAMLSKLVLYMPTTQKAGFWSESGLMDTDGKGIAVTDTDELVIAHPYDLFHSVQWDLFQRYLFVNEMKQPFKQVFRELYVPTADEMEQRTRSTRYQGHQIQPQKTVALLRGRGWTVSYEEGLQKVFHKEGYLVTMFAMADWFTPSDVEAPTLELICFYSLKDRSLLPFDAIDPVIFSEVMRDMDLVVSVAHVGEVDPEASHSSMEMRAALARESAQLFGLDNIEVKDRHILVRGELAEYSIHLGSGMVSKGGRQLSIIPVQSQHRGRVFLPFVDDDPKSAEIISKMRYLAQDNKIKDPTILEQINA</sequence>
<reference evidence="5" key="1">
    <citation type="journal article" date="2019" name="Int. J. Syst. Evol. Microbiol.">
        <title>The Global Catalogue of Microorganisms (GCM) 10K type strain sequencing project: providing services to taxonomists for standard genome sequencing and annotation.</title>
        <authorList>
            <consortium name="The Broad Institute Genomics Platform"/>
            <consortium name="The Broad Institute Genome Sequencing Center for Infectious Disease"/>
            <person name="Wu L."/>
            <person name="Ma J."/>
        </authorList>
    </citation>
    <scope>NUCLEOTIDE SEQUENCE [LARGE SCALE GENOMIC DNA]</scope>
    <source>
        <strain evidence="5">KCTC 52298</strain>
    </source>
</reference>
<dbReference type="Pfam" id="PF18991">
    <property type="entry name" value="DUF5724"/>
    <property type="match status" value="1"/>
</dbReference>
<gene>
    <name evidence="4" type="ORF">ACFSQW_17845</name>
</gene>
<proteinExistence type="predicted"/>
<dbReference type="Pfam" id="PF13569">
    <property type="entry name" value="DUF4132"/>
    <property type="match status" value="1"/>
</dbReference>
<dbReference type="RefSeq" id="WP_210352670.1">
    <property type="nucleotide sequence ID" value="NZ_JAEQMU010000001.1"/>
</dbReference>
<accession>A0ABW5L520</accession>
<name>A0ABW5L520_9SPHI</name>
<evidence type="ECO:0000259" key="3">
    <source>
        <dbReference type="Pfam" id="PF24879"/>
    </source>
</evidence>
<feature type="domain" description="DUF7737" evidence="3">
    <location>
        <begin position="1566"/>
        <end position="1666"/>
    </location>
</feature>
<feature type="domain" description="DUF4132" evidence="1">
    <location>
        <begin position="1302"/>
        <end position="1476"/>
    </location>
</feature>
<keyword evidence="5" id="KW-1185">Reference proteome</keyword>
<dbReference type="InterPro" id="IPR056639">
    <property type="entry name" value="DUF7737"/>
</dbReference>
<evidence type="ECO:0000313" key="5">
    <source>
        <dbReference type="Proteomes" id="UP001597440"/>
    </source>
</evidence>
<evidence type="ECO:0000259" key="1">
    <source>
        <dbReference type="Pfam" id="PF13569"/>
    </source>
</evidence>
<evidence type="ECO:0000259" key="2">
    <source>
        <dbReference type="Pfam" id="PF18991"/>
    </source>
</evidence>
<dbReference type="InterPro" id="IPR043782">
    <property type="entry name" value="DUF5724"/>
</dbReference>
<comment type="caution">
    <text evidence="4">The sequence shown here is derived from an EMBL/GenBank/DDBJ whole genome shotgun (WGS) entry which is preliminary data.</text>
</comment>
<protein>
    <submittedName>
        <fullName evidence="4">DUF5724 domain-containing protein</fullName>
    </submittedName>
</protein>